<keyword evidence="1" id="KW-0808">Transferase</keyword>
<proteinExistence type="predicted"/>
<dbReference type="Pfam" id="PF13439">
    <property type="entry name" value="Glyco_transf_4"/>
    <property type="match status" value="1"/>
</dbReference>
<dbReference type="PANTHER" id="PTHR46401">
    <property type="entry name" value="GLYCOSYLTRANSFERASE WBBK-RELATED"/>
    <property type="match status" value="1"/>
</dbReference>
<dbReference type="AlphaFoldDB" id="A0A0F9UCI9"/>
<dbReference type="Gene3D" id="3.40.50.2000">
    <property type="entry name" value="Glycogen Phosphorylase B"/>
    <property type="match status" value="2"/>
</dbReference>
<dbReference type="InterPro" id="IPR028098">
    <property type="entry name" value="Glyco_trans_4-like_N"/>
</dbReference>
<dbReference type="CDD" id="cd03801">
    <property type="entry name" value="GT4_PimA-like"/>
    <property type="match status" value="1"/>
</dbReference>
<evidence type="ECO:0000313" key="4">
    <source>
        <dbReference type="EMBL" id="KKN58971.1"/>
    </source>
</evidence>
<evidence type="ECO:0000256" key="1">
    <source>
        <dbReference type="ARBA" id="ARBA00022679"/>
    </source>
</evidence>
<dbReference type="SUPFAM" id="SSF53756">
    <property type="entry name" value="UDP-Glycosyltransferase/glycogen phosphorylase"/>
    <property type="match status" value="1"/>
</dbReference>
<feature type="domain" description="Glycosyl transferase family 1" evidence="2">
    <location>
        <begin position="225"/>
        <end position="387"/>
    </location>
</feature>
<dbReference type="PANTHER" id="PTHR46401:SF2">
    <property type="entry name" value="GLYCOSYLTRANSFERASE WBBK-RELATED"/>
    <property type="match status" value="1"/>
</dbReference>
<protein>
    <recommendedName>
        <fullName evidence="5">Glycosyltransferase subfamily 4-like N-terminal domain-containing protein</fullName>
    </recommendedName>
</protein>
<feature type="domain" description="Glycosyltransferase subfamily 4-like N-terminal" evidence="3">
    <location>
        <begin position="91"/>
        <end position="221"/>
    </location>
</feature>
<organism evidence="4">
    <name type="scientific">marine sediment metagenome</name>
    <dbReference type="NCBI Taxonomy" id="412755"/>
    <lineage>
        <taxon>unclassified sequences</taxon>
        <taxon>metagenomes</taxon>
        <taxon>ecological metagenomes</taxon>
    </lineage>
</organism>
<dbReference type="EMBL" id="LAZR01000743">
    <property type="protein sequence ID" value="KKN58971.1"/>
    <property type="molecule type" value="Genomic_DNA"/>
</dbReference>
<dbReference type="GO" id="GO:0016757">
    <property type="term" value="F:glycosyltransferase activity"/>
    <property type="evidence" value="ECO:0007669"/>
    <property type="project" value="InterPro"/>
</dbReference>
<sequence>MNILHILKNSLPYISGSTIRSKNILENQKKFANVYAYTGYNFKSDKKYERIDGIEYFRANPKLSIFLRTYNLFIQKIRKILYKFLYININSILSFLEIPISIITRKEIKKLVKGLNIDVIHQHSECQIGSISLRVARKLSIPYIYEVRAFLEDGIIVGSGKWRLGGKRLIRYVYNNIRIPETKILEKADVITTLCGPMKGEIVSRGISKDKIYIVPNGVDIVNINEKVPFNPVLPIIGYIGTIEKHEGISILIKVISLLTFAIPKIKLYLIGNAEDSYLRELKSLTKKLKCEENIVFVGRISYDKVKEYYRFIDIVVIPRLNRRVCRLVTPIKPLEAMAYKTLVIASDLPALRYVIDPYVTGVLFHPEFVTELMNKLTYYINHPIEKLAIECRARRYVEENFSWDKNIFKYKEIYEKLIYSK</sequence>
<dbReference type="GO" id="GO:0009103">
    <property type="term" value="P:lipopolysaccharide biosynthetic process"/>
    <property type="evidence" value="ECO:0007669"/>
    <property type="project" value="TreeGrafter"/>
</dbReference>
<comment type="caution">
    <text evidence="4">The sequence shown here is derived from an EMBL/GenBank/DDBJ whole genome shotgun (WGS) entry which is preliminary data.</text>
</comment>
<evidence type="ECO:0000259" key="2">
    <source>
        <dbReference type="Pfam" id="PF00534"/>
    </source>
</evidence>
<dbReference type="InterPro" id="IPR001296">
    <property type="entry name" value="Glyco_trans_1"/>
</dbReference>
<name>A0A0F9UCI9_9ZZZZ</name>
<gene>
    <name evidence="4" type="ORF">LCGC14_0546460</name>
</gene>
<evidence type="ECO:0008006" key="5">
    <source>
        <dbReference type="Google" id="ProtNLM"/>
    </source>
</evidence>
<accession>A0A0F9UCI9</accession>
<reference evidence="4" key="1">
    <citation type="journal article" date="2015" name="Nature">
        <title>Complex archaea that bridge the gap between prokaryotes and eukaryotes.</title>
        <authorList>
            <person name="Spang A."/>
            <person name="Saw J.H."/>
            <person name="Jorgensen S.L."/>
            <person name="Zaremba-Niedzwiedzka K."/>
            <person name="Martijn J."/>
            <person name="Lind A.E."/>
            <person name="van Eijk R."/>
            <person name="Schleper C."/>
            <person name="Guy L."/>
            <person name="Ettema T.J."/>
        </authorList>
    </citation>
    <scope>NUCLEOTIDE SEQUENCE</scope>
</reference>
<evidence type="ECO:0000259" key="3">
    <source>
        <dbReference type="Pfam" id="PF13439"/>
    </source>
</evidence>
<dbReference type="Pfam" id="PF00534">
    <property type="entry name" value="Glycos_transf_1"/>
    <property type="match status" value="1"/>
</dbReference>